<organism evidence="2">
    <name type="scientific">Anguilla anguilla</name>
    <name type="common">European freshwater eel</name>
    <name type="synonym">Muraena anguilla</name>
    <dbReference type="NCBI Taxonomy" id="7936"/>
    <lineage>
        <taxon>Eukaryota</taxon>
        <taxon>Metazoa</taxon>
        <taxon>Chordata</taxon>
        <taxon>Craniata</taxon>
        <taxon>Vertebrata</taxon>
        <taxon>Euteleostomi</taxon>
        <taxon>Actinopterygii</taxon>
        <taxon>Neopterygii</taxon>
        <taxon>Teleostei</taxon>
        <taxon>Anguilliformes</taxon>
        <taxon>Anguillidae</taxon>
        <taxon>Anguilla</taxon>
    </lineage>
</organism>
<reference evidence="2" key="2">
    <citation type="journal article" date="2015" name="Fish Shellfish Immunol.">
        <title>Early steps in the European eel (Anguilla anguilla)-Vibrio vulnificus interaction in the gills: Role of the RtxA13 toxin.</title>
        <authorList>
            <person name="Callol A."/>
            <person name="Pajuelo D."/>
            <person name="Ebbesson L."/>
            <person name="Teles M."/>
            <person name="MacKenzie S."/>
            <person name="Amaro C."/>
        </authorList>
    </citation>
    <scope>NUCLEOTIDE SEQUENCE</scope>
</reference>
<proteinExistence type="predicted"/>
<accession>A0A0E9SB66</accession>
<name>A0A0E9SB66_ANGAN</name>
<dbReference type="EMBL" id="GBXM01070844">
    <property type="protein sequence ID" value="JAH37733.1"/>
    <property type="molecule type" value="Transcribed_RNA"/>
</dbReference>
<reference evidence="2" key="1">
    <citation type="submission" date="2014-11" db="EMBL/GenBank/DDBJ databases">
        <authorList>
            <person name="Amaro Gonzalez C."/>
        </authorList>
    </citation>
    <scope>NUCLEOTIDE SEQUENCE</scope>
</reference>
<feature type="compositionally biased region" description="Basic residues" evidence="1">
    <location>
        <begin position="1"/>
        <end position="11"/>
    </location>
</feature>
<protein>
    <submittedName>
        <fullName evidence="2">Uncharacterized protein</fullName>
    </submittedName>
</protein>
<evidence type="ECO:0000313" key="2">
    <source>
        <dbReference type="EMBL" id="JAH37733.1"/>
    </source>
</evidence>
<feature type="region of interest" description="Disordered" evidence="1">
    <location>
        <begin position="1"/>
        <end position="20"/>
    </location>
</feature>
<dbReference type="AlphaFoldDB" id="A0A0E9SB66"/>
<sequence length="20" mass="2405">MLSSVKKKKEKKHEVTGWFN</sequence>
<evidence type="ECO:0000256" key="1">
    <source>
        <dbReference type="SAM" id="MobiDB-lite"/>
    </source>
</evidence>